<evidence type="ECO:0000313" key="3">
    <source>
        <dbReference type="Proteomes" id="UP000030747"/>
    </source>
</evidence>
<accession>U6KJN0</accession>
<evidence type="ECO:0000313" key="2">
    <source>
        <dbReference type="EMBL" id="CDJ37006.1"/>
    </source>
</evidence>
<dbReference type="RefSeq" id="XP_013227844.1">
    <property type="nucleotide sequence ID" value="XM_013372390.1"/>
</dbReference>
<name>U6KJN0_EIMTE</name>
<dbReference type="AlphaFoldDB" id="U6KJN0"/>
<evidence type="ECO:0000256" key="1">
    <source>
        <dbReference type="SAM" id="MobiDB-lite"/>
    </source>
</evidence>
<dbReference type="Proteomes" id="UP000030747">
    <property type="component" value="Unassembled WGS sequence"/>
</dbReference>
<dbReference type="EMBL" id="HG673746">
    <property type="protein sequence ID" value="CDJ37006.1"/>
    <property type="molecule type" value="Genomic_DNA"/>
</dbReference>
<feature type="compositionally biased region" description="Basic and acidic residues" evidence="1">
    <location>
        <begin position="52"/>
        <end position="78"/>
    </location>
</feature>
<feature type="region of interest" description="Disordered" evidence="1">
    <location>
        <begin position="197"/>
        <end position="237"/>
    </location>
</feature>
<reference evidence="2" key="1">
    <citation type="submission" date="2013-10" db="EMBL/GenBank/DDBJ databases">
        <title>Genomic analysis of the causative agents of coccidiosis in chickens.</title>
        <authorList>
            <person name="Reid A.J."/>
            <person name="Blake D."/>
            <person name="Billington K."/>
            <person name="Browne H."/>
            <person name="Dunn M."/>
            <person name="Hung S."/>
            <person name="Kawahara F."/>
            <person name="Miranda-Saavedra D."/>
            <person name="Mourier T."/>
            <person name="Nagra H."/>
            <person name="Otto T.D."/>
            <person name="Rawlings N."/>
            <person name="Sanchez A."/>
            <person name="Sanders M."/>
            <person name="Subramaniam C."/>
            <person name="Tay Y."/>
            <person name="Dear P."/>
            <person name="Doerig C."/>
            <person name="Gruber A."/>
            <person name="Parkinson J."/>
            <person name="Shirley M."/>
            <person name="Wan K.L."/>
            <person name="Berriman M."/>
            <person name="Tomley F."/>
            <person name="Pain A."/>
        </authorList>
    </citation>
    <scope>NUCLEOTIDE SEQUENCE [LARGE SCALE GENOMIC DNA]</scope>
    <source>
        <strain evidence="2">Houghton</strain>
    </source>
</reference>
<protein>
    <submittedName>
        <fullName evidence="2">Uncharacterized protein</fullName>
    </submittedName>
</protein>
<reference evidence="2" key="2">
    <citation type="submission" date="2013-10" db="EMBL/GenBank/DDBJ databases">
        <authorList>
            <person name="Aslett M."/>
        </authorList>
    </citation>
    <scope>NUCLEOTIDE SEQUENCE [LARGE SCALE GENOMIC DNA]</scope>
    <source>
        <strain evidence="2">Houghton</strain>
    </source>
</reference>
<keyword evidence="3" id="KW-1185">Reference proteome</keyword>
<sequence>MTRRLNLMMYERCCIGIRCPVFSLTLPKAETTVVAEAQQADALEDNWSSRQEANDEEAKRHDDESVTKELKKDAKEQARQISGEADFTNSTSAESELEEDVMNREDKDRKEELAEEHKRAVVSNWELIATSPKCRRSAPQVYFYSVEALQIHPSTALFQNVRKKLKKLAAEEQSLEVNDVKRREEIIRCNSAAREQDEEAALLHESEQQQQQTPSEESEVGHATDRLRPNSCMSKCL</sequence>
<dbReference type="VEuPathDB" id="ToxoDB:ETH_00004995"/>
<dbReference type="GeneID" id="25250207"/>
<feature type="compositionally biased region" description="Basic and acidic residues" evidence="1">
    <location>
        <begin position="101"/>
        <end position="115"/>
    </location>
</feature>
<feature type="compositionally biased region" description="Basic and acidic residues" evidence="1">
    <location>
        <begin position="219"/>
        <end position="228"/>
    </location>
</feature>
<dbReference type="VEuPathDB" id="ToxoDB:ETH2_0813400"/>
<gene>
    <name evidence="2" type="ORF">ETH_00004995</name>
</gene>
<organism evidence="2 3">
    <name type="scientific">Eimeria tenella</name>
    <name type="common">Coccidian parasite</name>
    <dbReference type="NCBI Taxonomy" id="5802"/>
    <lineage>
        <taxon>Eukaryota</taxon>
        <taxon>Sar</taxon>
        <taxon>Alveolata</taxon>
        <taxon>Apicomplexa</taxon>
        <taxon>Conoidasida</taxon>
        <taxon>Coccidia</taxon>
        <taxon>Eucoccidiorida</taxon>
        <taxon>Eimeriorina</taxon>
        <taxon>Eimeriidae</taxon>
        <taxon>Eimeria</taxon>
    </lineage>
</organism>
<dbReference type="OrthoDB" id="10661259at2759"/>
<feature type="region of interest" description="Disordered" evidence="1">
    <location>
        <begin position="44"/>
        <end position="115"/>
    </location>
</feature>
<proteinExistence type="predicted"/>